<accession>A0ABT2MCF3</accession>
<dbReference type="InterPro" id="IPR014292">
    <property type="entry name" value="Acyl_transf_WS/DGAT"/>
</dbReference>
<keyword evidence="15" id="KW-1185">Reference proteome</keyword>
<comment type="similarity">
    <text evidence="3 11">Belongs to the long-chain O-acyltransferase family.</text>
</comment>
<evidence type="ECO:0000256" key="4">
    <source>
        <dbReference type="ARBA" id="ARBA00013244"/>
    </source>
</evidence>
<comment type="pathway">
    <text evidence="2">Lipid metabolism.</text>
</comment>
<keyword evidence="6 11" id="KW-0808">Transferase</keyword>
<dbReference type="Pfam" id="PF06974">
    <property type="entry name" value="WS_DGAT_C"/>
    <property type="match status" value="1"/>
</dbReference>
<protein>
    <recommendedName>
        <fullName evidence="4 11">Diacylglycerol O-acyltransferase</fullName>
        <ecNumber evidence="4 11">2.3.1.20</ecNumber>
    </recommendedName>
</protein>
<dbReference type="PANTHER" id="PTHR31650">
    <property type="entry name" value="O-ACYLTRANSFERASE (WSD1-LIKE) FAMILY PROTEIN"/>
    <property type="match status" value="1"/>
</dbReference>
<name>A0ABT2MCF3_9MYCO</name>
<evidence type="ECO:0000256" key="11">
    <source>
        <dbReference type="RuleBase" id="RU361241"/>
    </source>
</evidence>
<proteinExistence type="inferred from homology"/>
<evidence type="ECO:0000256" key="7">
    <source>
        <dbReference type="ARBA" id="ARBA00022798"/>
    </source>
</evidence>
<evidence type="ECO:0000313" key="15">
    <source>
        <dbReference type="Proteomes" id="UP001206639"/>
    </source>
</evidence>
<dbReference type="Proteomes" id="UP001206639">
    <property type="component" value="Unassembled WGS sequence"/>
</dbReference>
<keyword evidence="7 11" id="KW-0319">Glycerol metabolism</keyword>
<evidence type="ECO:0000256" key="2">
    <source>
        <dbReference type="ARBA" id="ARBA00005189"/>
    </source>
</evidence>
<feature type="domain" description="O-acyltransferase WSD1-like N-terminal" evidence="12">
    <location>
        <begin position="4"/>
        <end position="267"/>
    </location>
</feature>
<dbReference type="InterPro" id="IPR009721">
    <property type="entry name" value="O-acyltransferase_WSD1_C"/>
</dbReference>
<comment type="caution">
    <text evidence="14">The sequence shown here is derived from an EMBL/GenBank/DDBJ whole genome shotgun (WGS) entry which is preliminary data.</text>
</comment>
<organism evidence="14 15">
    <name type="scientific">Mycobacterium deserti</name>
    <dbReference type="NCBI Taxonomy" id="2978347"/>
    <lineage>
        <taxon>Bacteria</taxon>
        <taxon>Bacillati</taxon>
        <taxon>Actinomycetota</taxon>
        <taxon>Actinomycetes</taxon>
        <taxon>Mycobacteriales</taxon>
        <taxon>Mycobacteriaceae</taxon>
        <taxon>Mycobacterium</taxon>
    </lineage>
</organism>
<dbReference type="SUPFAM" id="SSF52777">
    <property type="entry name" value="CoA-dependent acyltransferases"/>
    <property type="match status" value="1"/>
</dbReference>
<keyword evidence="9 11" id="KW-0012">Acyltransferase</keyword>
<dbReference type="InterPro" id="IPR045034">
    <property type="entry name" value="O-acyltransferase_WSD1-like"/>
</dbReference>
<evidence type="ECO:0000256" key="9">
    <source>
        <dbReference type="ARBA" id="ARBA00023315"/>
    </source>
</evidence>
<sequence length="460" mass="50611">MYRLTGFDAGMLALEGPSQPLTGCALWELDTSTMPGGFSFERFRDMLLRRLVALPEFRMKLADSALNLDTPVWVDDPRFDPDQHLHLAHLPAPGGRRELADFVAARIAERMDRSRPLWEMWVIEGLSGDDEHFGGKVAVMHRFHHVLADGVTALDMLSRLTTTEADPPPPKALDGVGTVSTRAIALDGFKRFASRPRYLVTELLPTAVATAKSRRRNRGQRMADAFTAPCTPLNGNITERRTASFIQLDLQEVKAVKDKFAVTLNDVLLAMVSDALRRYLLDRAALPDAPLLTMVPVSVFDPNREGRNQVALMVTSLCTDIADPADRLKAIAQASAAAKEDISALGPTHQQDWMQFAPGLLALAMRLYRWSGRTKRKPVYNLTTSNVPGPQEQTYLLGSAVRARYSFGPILHGNGLSLVAMSLNDKLDIGLVSCPDLVPDVWELADSLPAALKQLLAAQN</sequence>
<comment type="pathway">
    <text evidence="1 11">Glycerolipid metabolism; triacylglycerol biosynthesis.</text>
</comment>
<dbReference type="Pfam" id="PF03007">
    <property type="entry name" value="WS_DGAT_cat"/>
    <property type="match status" value="1"/>
</dbReference>
<evidence type="ECO:0000256" key="3">
    <source>
        <dbReference type="ARBA" id="ARBA00009587"/>
    </source>
</evidence>
<evidence type="ECO:0000259" key="12">
    <source>
        <dbReference type="Pfam" id="PF03007"/>
    </source>
</evidence>
<dbReference type="RefSeq" id="WP_260993314.1">
    <property type="nucleotide sequence ID" value="NZ_JAODWD010000003.1"/>
</dbReference>
<evidence type="ECO:0000256" key="8">
    <source>
        <dbReference type="ARBA" id="ARBA00023098"/>
    </source>
</evidence>
<evidence type="ECO:0000313" key="14">
    <source>
        <dbReference type="EMBL" id="MCT7659259.1"/>
    </source>
</evidence>
<dbReference type="PANTHER" id="PTHR31650:SF1">
    <property type="entry name" value="WAX ESTER SYNTHASE_DIACYLGLYCEROL ACYLTRANSFERASE 4-RELATED"/>
    <property type="match status" value="1"/>
</dbReference>
<gene>
    <name evidence="14" type="ORF">N4S67_12590</name>
</gene>
<dbReference type="InterPro" id="IPR004255">
    <property type="entry name" value="O-acyltransferase_WSD1_N"/>
</dbReference>
<comment type="catalytic activity">
    <reaction evidence="10 11">
        <text>an acyl-CoA + a 1,2-diacyl-sn-glycerol = a triacyl-sn-glycerol + CoA</text>
        <dbReference type="Rhea" id="RHEA:10868"/>
        <dbReference type="ChEBI" id="CHEBI:17815"/>
        <dbReference type="ChEBI" id="CHEBI:57287"/>
        <dbReference type="ChEBI" id="CHEBI:58342"/>
        <dbReference type="ChEBI" id="CHEBI:64615"/>
        <dbReference type="EC" id="2.3.1.20"/>
    </reaction>
</comment>
<dbReference type="EMBL" id="JAODWD010000003">
    <property type="protein sequence ID" value="MCT7659259.1"/>
    <property type="molecule type" value="Genomic_DNA"/>
</dbReference>
<evidence type="ECO:0000256" key="6">
    <source>
        <dbReference type="ARBA" id="ARBA00022679"/>
    </source>
</evidence>
<dbReference type="NCBIfam" id="TIGR02946">
    <property type="entry name" value="acyl_WS_DGAT"/>
    <property type="match status" value="1"/>
</dbReference>
<keyword evidence="5 11" id="KW-0444">Lipid biosynthesis</keyword>
<evidence type="ECO:0000256" key="10">
    <source>
        <dbReference type="ARBA" id="ARBA00048109"/>
    </source>
</evidence>
<feature type="domain" description="O-acyltransferase WSD1 C-terminal" evidence="13">
    <location>
        <begin position="308"/>
        <end position="455"/>
    </location>
</feature>
<evidence type="ECO:0000256" key="5">
    <source>
        <dbReference type="ARBA" id="ARBA00022516"/>
    </source>
</evidence>
<keyword evidence="8 11" id="KW-0443">Lipid metabolism</keyword>
<evidence type="ECO:0000259" key="13">
    <source>
        <dbReference type="Pfam" id="PF06974"/>
    </source>
</evidence>
<dbReference type="EC" id="2.3.1.20" evidence="4 11"/>
<evidence type="ECO:0000256" key="1">
    <source>
        <dbReference type="ARBA" id="ARBA00004771"/>
    </source>
</evidence>
<reference evidence="15" key="1">
    <citation type="submission" date="2023-07" db="EMBL/GenBank/DDBJ databases">
        <authorList>
            <person name="Deng Y."/>
            <person name="Zhang Y.-Q."/>
        </authorList>
    </citation>
    <scope>NUCLEOTIDE SEQUENCE [LARGE SCALE GENOMIC DNA]</scope>
    <source>
        <strain evidence="15">CPCC 205710</strain>
    </source>
</reference>